<dbReference type="GO" id="GO:0016887">
    <property type="term" value="F:ATP hydrolysis activity"/>
    <property type="evidence" value="ECO:0007669"/>
    <property type="project" value="RHEA"/>
</dbReference>
<keyword evidence="4 15" id="KW-0227">DNA damage</keyword>
<feature type="domain" description="Helicase C-terminal" evidence="17">
    <location>
        <begin position="466"/>
        <end position="612"/>
    </location>
</feature>
<evidence type="ECO:0000256" key="10">
    <source>
        <dbReference type="ARBA" id="ARBA00023204"/>
    </source>
</evidence>
<dbReference type="Proteomes" id="UP000009080">
    <property type="component" value="Chromosome"/>
</dbReference>
<dbReference type="GO" id="GO:0006281">
    <property type="term" value="P:DNA repair"/>
    <property type="evidence" value="ECO:0007669"/>
    <property type="project" value="UniProtKB-UniRule"/>
</dbReference>
<dbReference type="InterPro" id="IPR001650">
    <property type="entry name" value="Helicase_C-like"/>
</dbReference>
<evidence type="ECO:0000313" key="18">
    <source>
        <dbReference type="EMBL" id="ACR13135.1"/>
    </source>
</evidence>
<evidence type="ECO:0000256" key="1">
    <source>
        <dbReference type="ARBA" id="ARBA00007504"/>
    </source>
</evidence>
<dbReference type="EC" id="5.6.2.4" evidence="13 15"/>
<dbReference type="Pfam" id="PF17191">
    <property type="entry name" value="RecG_wedge"/>
    <property type="match status" value="1"/>
</dbReference>
<reference evidence="18 19" key="1">
    <citation type="journal article" date="2009" name="PLoS ONE">
        <title>The complete genome of Teredinibacter turnerae T7901: an intracellular endosymbiont of marine wood-boring bivalves (shipworms).</title>
        <authorList>
            <person name="Yang J.C."/>
            <person name="Madupu R."/>
            <person name="Durkin A.S."/>
            <person name="Ekborg N.A."/>
            <person name="Pedamallu C.S."/>
            <person name="Hostetler J.B."/>
            <person name="Radune D."/>
            <person name="Toms B.S."/>
            <person name="Henrissat B."/>
            <person name="Coutinho P.M."/>
            <person name="Schwarz S."/>
            <person name="Field L."/>
            <person name="Trindade-Silva A.E."/>
            <person name="Soares C.A.G."/>
            <person name="Elshahawi S."/>
            <person name="Hanora A."/>
            <person name="Schmidt E.W."/>
            <person name="Haygood M.G."/>
            <person name="Posfai J."/>
            <person name="Benner J."/>
            <person name="Madinger C."/>
            <person name="Nove J."/>
            <person name="Anton B."/>
            <person name="Chaudhary K."/>
            <person name="Foster J."/>
            <person name="Holman A."/>
            <person name="Kumar S."/>
            <person name="Lessard P.A."/>
            <person name="Luyten Y.A."/>
            <person name="Slatko B."/>
            <person name="Wood N."/>
            <person name="Wu B."/>
            <person name="Teplitski M."/>
            <person name="Mougous J.D."/>
            <person name="Ward N."/>
            <person name="Eisen J.A."/>
            <person name="Badger J.H."/>
            <person name="Distel D.L."/>
        </authorList>
    </citation>
    <scope>NUCLEOTIDE SEQUENCE [LARGE SCALE GENOMIC DNA]</scope>
    <source>
        <strain evidence="19">ATCC 39867 / T7901</strain>
    </source>
</reference>
<dbReference type="GO" id="GO:0006310">
    <property type="term" value="P:DNA recombination"/>
    <property type="evidence" value="ECO:0007669"/>
    <property type="project" value="UniProtKB-UniRule"/>
</dbReference>
<evidence type="ECO:0000256" key="8">
    <source>
        <dbReference type="ARBA" id="ARBA00023125"/>
    </source>
</evidence>
<keyword evidence="7 15" id="KW-0067">ATP-binding</keyword>
<keyword evidence="19" id="KW-1185">Reference proteome</keyword>
<dbReference type="InterPro" id="IPR027417">
    <property type="entry name" value="P-loop_NTPase"/>
</dbReference>
<evidence type="ECO:0000259" key="16">
    <source>
        <dbReference type="PROSITE" id="PS51192"/>
    </source>
</evidence>
<dbReference type="SMART" id="SM00490">
    <property type="entry name" value="HELICc"/>
    <property type="match status" value="1"/>
</dbReference>
<dbReference type="InterPro" id="IPR033454">
    <property type="entry name" value="RecG_wedge"/>
</dbReference>
<feature type="domain" description="Helicase ATP-binding" evidence="16">
    <location>
        <begin position="269"/>
        <end position="433"/>
    </location>
</feature>
<dbReference type="Pfam" id="PF00271">
    <property type="entry name" value="Helicase_C"/>
    <property type="match status" value="1"/>
</dbReference>
<keyword evidence="8" id="KW-0238">DNA-binding</keyword>
<evidence type="ECO:0000256" key="11">
    <source>
        <dbReference type="ARBA" id="ARBA00023235"/>
    </source>
</evidence>
<dbReference type="Gene3D" id="2.40.50.140">
    <property type="entry name" value="Nucleic acid-binding proteins"/>
    <property type="match status" value="1"/>
</dbReference>
<gene>
    <name evidence="18" type="primary">recG</name>
    <name evidence="18" type="ordered locus">TERTU_4570</name>
</gene>
<evidence type="ECO:0000256" key="13">
    <source>
        <dbReference type="ARBA" id="ARBA00034808"/>
    </source>
</evidence>
<evidence type="ECO:0000256" key="7">
    <source>
        <dbReference type="ARBA" id="ARBA00022840"/>
    </source>
</evidence>
<name>C5BJS9_TERTT</name>
<keyword evidence="3 15" id="KW-0547">Nucleotide-binding</keyword>
<dbReference type="EMBL" id="CP001614">
    <property type="protein sequence ID" value="ACR13135.1"/>
    <property type="molecule type" value="Genomic_DNA"/>
</dbReference>
<evidence type="ECO:0000256" key="4">
    <source>
        <dbReference type="ARBA" id="ARBA00022763"/>
    </source>
</evidence>
<dbReference type="InterPro" id="IPR014001">
    <property type="entry name" value="Helicase_ATP-bd"/>
</dbReference>
<keyword evidence="10 15" id="KW-0234">DNA repair</keyword>
<evidence type="ECO:0000256" key="3">
    <source>
        <dbReference type="ARBA" id="ARBA00022741"/>
    </source>
</evidence>
<dbReference type="FunFam" id="3.40.50.300:FF:000391">
    <property type="entry name" value="ATP-dependent DNA helicase RecG"/>
    <property type="match status" value="1"/>
</dbReference>
<evidence type="ECO:0000256" key="9">
    <source>
        <dbReference type="ARBA" id="ARBA00023172"/>
    </source>
</evidence>
<dbReference type="GO" id="GO:0003677">
    <property type="term" value="F:DNA binding"/>
    <property type="evidence" value="ECO:0007669"/>
    <property type="project" value="UniProtKB-KW"/>
</dbReference>
<evidence type="ECO:0000256" key="6">
    <source>
        <dbReference type="ARBA" id="ARBA00022806"/>
    </source>
</evidence>
<sequence length="677" mass="75279">MGDKLAANFAKLGLHSQQDLLFHLPLRYLDRTRITPLGQLQLNTSVMIQGAVLRTQVTFGRKRSLLVQLEDESGQTCLRFYHFTAYQKDRLEPGTLLRCYGEPRLGSSGLEFYHPEYDVIDAAAPPPLDNTLTPVYGLTEGVSQQRMRSVIEQVLAKIKQSPPDEYLPRDVNQRFACESLSEALLCVHQPPHSVQVKSLLEGHHPSQQRLAYEELLAHFLVKRKLHAIAARQKAPRLTLDTSLQERFLAQLPFALTGAQQRVCREIFNDLANGSPMLRMVQGDVGSGKTLVAALAALAGIDSGFQVAVVAPTEILAEQHFRNFDGWLSGLGFQVEWLVGKLTVAKRRNALERIASGEAQVIVGTHALFQEGVNFARLGLSIVDEQHRFGVDQRLSLRKTNADDQLPHQLVMTATPIPRTLAMAAYAELDYSVIDELPPGRTPVNTVLISQRRRAQVVERIRAACAEGRQVYWVCTLVEESESLAAANAEQTASELREALADIAIGLVHGRLKATEKETVMAAFKAAELQLLVATTVIEVGVDVPNASLMIIENPERLGLAQLHQLRGRVGRGTTASHCVLLYGDKLSEQARQRLQVLRETNDGFLVAEKDLQLRGPGEVLGTRQTGDMQYRVADMVRDEHLLPEIHQLGEQYLHHQPAVCEKLIQRWIGDKQAYINA</sequence>
<dbReference type="Pfam" id="PF00270">
    <property type="entry name" value="DEAD"/>
    <property type="match status" value="1"/>
</dbReference>
<dbReference type="SUPFAM" id="SSF50249">
    <property type="entry name" value="Nucleic acid-binding proteins"/>
    <property type="match status" value="1"/>
</dbReference>
<dbReference type="NCBIfam" id="NF008168">
    <property type="entry name" value="PRK10917.2-2"/>
    <property type="match status" value="1"/>
</dbReference>
<dbReference type="CDD" id="cd17992">
    <property type="entry name" value="DEXHc_RecG"/>
    <property type="match status" value="1"/>
</dbReference>
<dbReference type="SMART" id="SM00487">
    <property type="entry name" value="DEXDc"/>
    <property type="match status" value="1"/>
</dbReference>
<evidence type="ECO:0000256" key="15">
    <source>
        <dbReference type="RuleBase" id="RU363016"/>
    </source>
</evidence>
<comment type="similarity">
    <text evidence="1 15">Belongs to the helicase family. RecG subfamily.</text>
</comment>
<evidence type="ECO:0000256" key="2">
    <source>
        <dbReference type="ARBA" id="ARBA00017846"/>
    </source>
</evidence>
<dbReference type="PANTHER" id="PTHR47964">
    <property type="entry name" value="ATP-DEPENDENT DNA HELICASE HOMOLOG RECG, CHLOROPLASTIC"/>
    <property type="match status" value="1"/>
</dbReference>
<dbReference type="InterPro" id="IPR012340">
    <property type="entry name" value="NA-bd_OB-fold"/>
</dbReference>
<keyword evidence="6 15" id="KW-0347">Helicase</keyword>
<dbReference type="PANTHER" id="PTHR47964:SF1">
    <property type="entry name" value="ATP-DEPENDENT DNA HELICASE HOMOLOG RECG, CHLOROPLASTIC"/>
    <property type="match status" value="1"/>
</dbReference>
<evidence type="ECO:0000256" key="12">
    <source>
        <dbReference type="ARBA" id="ARBA00034617"/>
    </source>
</evidence>
<evidence type="ECO:0000259" key="17">
    <source>
        <dbReference type="PROSITE" id="PS51194"/>
    </source>
</evidence>
<dbReference type="STRING" id="377629.TERTU_4570"/>
<dbReference type="NCBIfam" id="NF008165">
    <property type="entry name" value="PRK10917.1-3"/>
    <property type="match status" value="1"/>
</dbReference>
<dbReference type="NCBIfam" id="NF008163">
    <property type="entry name" value="PRK10917.1-1"/>
    <property type="match status" value="1"/>
</dbReference>
<dbReference type="GO" id="GO:0043138">
    <property type="term" value="F:3'-5' DNA helicase activity"/>
    <property type="evidence" value="ECO:0007669"/>
    <property type="project" value="UniProtKB-EC"/>
</dbReference>
<organism evidence="18 19">
    <name type="scientific">Teredinibacter turnerae (strain ATCC 39867 / T7901)</name>
    <dbReference type="NCBI Taxonomy" id="377629"/>
    <lineage>
        <taxon>Bacteria</taxon>
        <taxon>Pseudomonadati</taxon>
        <taxon>Pseudomonadota</taxon>
        <taxon>Gammaproteobacteria</taxon>
        <taxon>Cellvibrionales</taxon>
        <taxon>Cellvibrionaceae</taxon>
        <taxon>Teredinibacter</taxon>
    </lineage>
</organism>
<dbReference type="InterPro" id="IPR004609">
    <property type="entry name" value="ATP-dep_DNA_helicase_RecG"/>
</dbReference>
<keyword evidence="9 15" id="KW-0233">DNA recombination</keyword>
<accession>C5BJS9</accession>
<comment type="function">
    <text evidence="15">Plays a critical role in recombination and DNA repair. Helps process Holliday junction intermediates to mature products by catalyzing branch migration. Has replication fork regression activity, unwinds stalled or blocked replication forks to make a HJ that can be resolved. Has a DNA unwinding activity characteristic of a DNA helicase with 3'-5' polarity.</text>
</comment>
<protein>
    <recommendedName>
        <fullName evidence="2 15">ATP-dependent DNA helicase RecG</fullName>
        <ecNumber evidence="13 15">5.6.2.4</ecNumber>
    </recommendedName>
</protein>
<dbReference type="NCBIfam" id="TIGR00643">
    <property type="entry name" value="recG"/>
    <property type="match status" value="1"/>
</dbReference>
<dbReference type="Pfam" id="PF19833">
    <property type="entry name" value="RecG_dom3_C"/>
    <property type="match status" value="1"/>
</dbReference>
<dbReference type="SUPFAM" id="SSF52540">
    <property type="entry name" value="P-loop containing nucleoside triphosphate hydrolases"/>
    <property type="match status" value="2"/>
</dbReference>
<proteinExistence type="inferred from homology"/>
<dbReference type="PROSITE" id="PS51194">
    <property type="entry name" value="HELICASE_CTER"/>
    <property type="match status" value="1"/>
</dbReference>
<evidence type="ECO:0000256" key="14">
    <source>
        <dbReference type="ARBA" id="ARBA00048988"/>
    </source>
</evidence>
<evidence type="ECO:0000313" key="19">
    <source>
        <dbReference type="Proteomes" id="UP000009080"/>
    </source>
</evidence>
<dbReference type="AlphaFoldDB" id="C5BJS9"/>
<dbReference type="eggNOG" id="COG1200">
    <property type="taxonomic scope" value="Bacteria"/>
</dbReference>
<dbReference type="InterPro" id="IPR045562">
    <property type="entry name" value="RecG_dom3_C"/>
</dbReference>
<dbReference type="PROSITE" id="PS51192">
    <property type="entry name" value="HELICASE_ATP_BIND_1"/>
    <property type="match status" value="1"/>
</dbReference>
<comment type="catalytic activity">
    <reaction evidence="12 15">
        <text>Couples ATP hydrolysis with the unwinding of duplex DNA by translocating in the 3'-5' direction.</text>
        <dbReference type="EC" id="5.6.2.4"/>
    </reaction>
</comment>
<dbReference type="HOGENOM" id="CLU_005122_7_1_6"/>
<dbReference type="InterPro" id="IPR047112">
    <property type="entry name" value="RecG/Mfd"/>
</dbReference>
<keyword evidence="5 15" id="KW-0378">Hydrolase</keyword>
<dbReference type="KEGG" id="ttu:TERTU_4570"/>
<keyword evidence="11" id="KW-0413">Isomerase</keyword>
<dbReference type="GO" id="GO:0005524">
    <property type="term" value="F:ATP binding"/>
    <property type="evidence" value="ECO:0007669"/>
    <property type="project" value="UniProtKB-KW"/>
</dbReference>
<evidence type="ECO:0000256" key="5">
    <source>
        <dbReference type="ARBA" id="ARBA00022801"/>
    </source>
</evidence>
<comment type="catalytic activity">
    <reaction evidence="14 15">
        <text>ATP + H2O = ADP + phosphate + H(+)</text>
        <dbReference type="Rhea" id="RHEA:13065"/>
        <dbReference type="ChEBI" id="CHEBI:15377"/>
        <dbReference type="ChEBI" id="CHEBI:15378"/>
        <dbReference type="ChEBI" id="CHEBI:30616"/>
        <dbReference type="ChEBI" id="CHEBI:43474"/>
        <dbReference type="ChEBI" id="CHEBI:456216"/>
        <dbReference type="EC" id="5.6.2.4"/>
    </reaction>
</comment>
<dbReference type="Gene3D" id="3.40.50.300">
    <property type="entry name" value="P-loop containing nucleotide triphosphate hydrolases"/>
    <property type="match status" value="2"/>
</dbReference>
<dbReference type="InterPro" id="IPR011545">
    <property type="entry name" value="DEAD/DEAH_box_helicase_dom"/>
</dbReference>
<dbReference type="CDD" id="cd04488">
    <property type="entry name" value="RecG_wedge_OBF"/>
    <property type="match status" value="1"/>
</dbReference>